<evidence type="ECO:0000313" key="4">
    <source>
        <dbReference type="EMBL" id="PON49749.1"/>
    </source>
</evidence>
<reference evidence="5" key="1">
    <citation type="submission" date="2016-06" db="EMBL/GenBank/DDBJ databases">
        <title>Parallel loss of symbiosis genes in relatives of nitrogen-fixing non-legume Parasponia.</title>
        <authorList>
            <person name="Van Velzen R."/>
            <person name="Holmer R."/>
            <person name="Bu F."/>
            <person name="Rutten L."/>
            <person name="Van Zeijl A."/>
            <person name="Liu W."/>
            <person name="Santuari L."/>
            <person name="Cao Q."/>
            <person name="Sharma T."/>
            <person name="Shen D."/>
            <person name="Roswanjaya Y."/>
            <person name="Wardhani T."/>
            <person name="Kalhor M.S."/>
            <person name="Jansen J."/>
            <person name="Van den Hoogen J."/>
            <person name="Gungor B."/>
            <person name="Hartog M."/>
            <person name="Hontelez J."/>
            <person name="Verver J."/>
            <person name="Yang W.-C."/>
            <person name="Schijlen E."/>
            <person name="Repin R."/>
            <person name="Schilthuizen M."/>
            <person name="Schranz E."/>
            <person name="Heidstra R."/>
            <person name="Miyata K."/>
            <person name="Fedorova E."/>
            <person name="Kohlen W."/>
            <person name="Bisseling T."/>
            <person name="Smit S."/>
            <person name="Geurts R."/>
        </authorList>
    </citation>
    <scope>NUCLEOTIDE SEQUENCE [LARGE SCALE GENOMIC DNA]</scope>
    <source>
        <strain evidence="5">cv. WU1-14</strain>
    </source>
</reference>
<comment type="caution">
    <text evidence="4">The sequence shown here is derived from an EMBL/GenBank/DDBJ whole genome shotgun (WGS) entry which is preliminary data.</text>
</comment>
<gene>
    <name evidence="4" type="ORF">PanWU01x14_227850</name>
</gene>
<dbReference type="SMART" id="SM00360">
    <property type="entry name" value="RRM"/>
    <property type="match status" value="2"/>
</dbReference>
<evidence type="ECO:0000256" key="2">
    <source>
        <dbReference type="PROSITE-ProRule" id="PRU00176"/>
    </source>
</evidence>
<keyword evidence="5" id="KW-1185">Reference proteome</keyword>
<dbReference type="PROSITE" id="PS50102">
    <property type="entry name" value="RRM"/>
    <property type="match status" value="2"/>
</dbReference>
<dbReference type="GO" id="GO:0003729">
    <property type="term" value="F:mRNA binding"/>
    <property type="evidence" value="ECO:0007669"/>
    <property type="project" value="TreeGrafter"/>
</dbReference>
<feature type="domain" description="RRM" evidence="3">
    <location>
        <begin position="201"/>
        <end position="280"/>
    </location>
</feature>
<dbReference type="PANTHER" id="PTHR48025">
    <property type="entry name" value="OS02G0815200 PROTEIN"/>
    <property type="match status" value="1"/>
</dbReference>
<dbReference type="OrthoDB" id="272703at2759"/>
<dbReference type="InterPro" id="IPR050502">
    <property type="entry name" value="Euk_RNA-bind_prot"/>
</dbReference>
<dbReference type="GO" id="GO:0009535">
    <property type="term" value="C:chloroplast thylakoid membrane"/>
    <property type="evidence" value="ECO:0007669"/>
    <property type="project" value="TreeGrafter"/>
</dbReference>
<dbReference type="InterPro" id="IPR000504">
    <property type="entry name" value="RRM_dom"/>
</dbReference>
<dbReference type="Pfam" id="PF00076">
    <property type="entry name" value="RRM_1"/>
    <property type="match status" value="2"/>
</dbReference>
<evidence type="ECO:0000313" key="5">
    <source>
        <dbReference type="Proteomes" id="UP000237105"/>
    </source>
</evidence>
<sequence>MALLRLPSSPYTTFFPIERHPFTPLSFPINSAHSISVSCSLPSLLPLSHTNSRRLPVNKTKRDSANFLLHFSSTAQEQALDFSSPVSVSSEAGEFESDSDSEEVLKDRLYAQNVPWNATPEDICALFEKYGTVVDVELSMYNKTRNRGLAFVTMGSPEEALTALNNLQSYELEGRIIKIDYARPRKKKVATPVQPKPEVTFNLFVANLSYEARAKDLREFFNSEGHSVVSAEVIFHENPRRSLGYGFVSFKTKKEAETALSAIQGKIFMGRPIRVARSKQFVKQPITESAESKDFSTELNSGGKEVEIAD</sequence>
<name>A0A2P5BLR3_PARAD</name>
<dbReference type="AlphaFoldDB" id="A0A2P5BLR3"/>
<dbReference type="InterPro" id="IPR035979">
    <property type="entry name" value="RBD_domain_sf"/>
</dbReference>
<dbReference type="Proteomes" id="UP000237105">
    <property type="component" value="Unassembled WGS sequence"/>
</dbReference>
<dbReference type="InterPro" id="IPR012677">
    <property type="entry name" value="Nucleotide-bd_a/b_plait_sf"/>
</dbReference>
<dbReference type="STRING" id="3476.A0A2P5BLR3"/>
<feature type="domain" description="RRM" evidence="3">
    <location>
        <begin position="107"/>
        <end position="184"/>
    </location>
</feature>
<dbReference type="SUPFAM" id="SSF54928">
    <property type="entry name" value="RNA-binding domain, RBD"/>
    <property type="match status" value="2"/>
</dbReference>
<dbReference type="EMBL" id="JXTB01000255">
    <property type="protein sequence ID" value="PON49749.1"/>
    <property type="molecule type" value="Genomic_DNA"/>
</dbReference>
<dbReference type="Gene3D" id="3.30.70.330">
    <property type="match status" value="2"/>
</dbReference>
<proteinExistence type="predicted"/>
<organism evidence="4 5">
    <name type="scientific">Parasponia andersonii</name>
    <name type="common">Sponia andersonii</name>
    <dbReference type="NCBI Taxonomy" id="3476"/>
    <lineage>
        <taxon>Eukaryota</taxon>
        <taxon>Viridiplantae</taxon>
        <taxon>Streptophyta</taxon>
        <taxon>Embryophyta</taxon>
        <taxon>Tracheophyta</taxon>
        <taxon>Spermatophyta</taxon>
        <taxon>Magnoliopsida</taxon>
        <taxon>eudicotyledons</taxon>
        <taxon>Gunneridae</taxon>
        <taxon>Pentapetalae</taxon>
        <taxon>rosids</taxon>
        <taxon>fabids</taxon>
        <taxon>Rosales</taxon>
        <taxon>Cannabaceae</taxon>
        <taxon>Parasponia</taxon>
    </lineage>
</organism>
<evidence type="ECO:0000259" key="3">
    <source>
        <dbReference type="PROSITE" id="PS50102"/>
    </source>
</evidence>
<dbReference type="GO" id="GO:1901259">
    <property type="term" value="P:chloroplast rRNA processing"/>
    <property type="evidence" value="ECO:0007669"/>
    <property type="project" value="TreeGrafter"/>
</dbReference>
<evidence type="ECO:0000256" key="1">
    <source>
        <dbReference type="ARBA" id="ARBA00022884"/>
    </source>
</evidence>
<accession>A0A2P5BLR3</accession>
<keyword evidence="1 2" id="KW-0694">RNA-binding</keyword>
<protein>
    <submittedName>
        <fullName evidence="4">Splicing factor-like protein</fullName>
    </submittedName>
</protein>
<dbReference type="PANTHER" id="PTHR48025:SF17">
    <property type="entry name" value="28 KDA RIBONUCLEOPROTEIN, CHLOROPLASTIC"/>
    <property type="match status" value="1"/>
</dbReference>